<dbReference type="PROSITE" id="PS51420">
    <property type="entry name" value="RHO"/>
    <property type="match status" value="1"/>
</dbReference>
<proteinExistence type="predicted"/>
<name>A0A8S1WUE8_9CILI</name>
<dbReference type="PANTHER" id="PTHR47978">
    <property type="match status" value="1"/>
</dbReference>
<dbReference type="PROSITE" id="PS51419">
    <property type="entry name" value="RAB"/>
    <property type="match status" value="1"/>
</dbReference>
<dbReference type="CDD" id="cd00154">
    <property type="entry name" value="Rab"/>
    <property type="match status" value="1"/>
</dbReference>
<dbReference type="InterPro" id="IPR005225">
    <property type="entry name" value="Small_GTP-bd"/>
</dbReference>
<dbReference type="SMART" id="SM00174">
    <property type="entry name" value="RHO"/>
    <property type="match status" value="1"/>
</dbReference>
<organism evidence="2 3">
    <name type="scientific">Paramecium pentaurelia</name>
    <dbReference type="NCBI Taxonomy" id="43138"/>
    <lineage>
        <taxon>Eukaryota</taxon>
        <taxon>Sar</taxon>
        <taxon>Alveolata</taxon>
        <taxon>Ciliophora</taxon>
        <taxon>Intramacronucleata</taxon>
        <taxon>Oligohymenophorea</taxon>
        <taxon>Peniculida</taxon>
        <taxon>Parameciidae</taxon>
        <taxon>Paramecium</taxon>
    </lineage>
</organism>
<dbReference type="Pfam" id="PF00071">
    <property type="entry name" value="Ras"/>
    <property type="match status" value="1"/>
</dbReference>
<keyword evidence="3" id="KW-1185">Reference proteome</keyword>
<protein>
    <submittedName>
        <fullName evidence="2">Uncharacterized protein</fullName>
    </submittedName>
</protein>
<dbReference type="SMART" id="SM00175">
    <property type="entry name" value="RAB"/>
    <property type="match status" value="1"/>
</dbReference>
<sequence length="202" mass="23463">MSIKTIDKKQKIKIITLGPKGAGKTSLLKRIFYDRFQQNQMVTLGMEYFEKNLQINNQSVKLECYDTAGQEIYNSLSKLYYRGTHGVFLAFDITDEDSFKRVQTWLKIALEETINNTDIYLLLIGCKSDLEQQRKISVDVAQSYAQNLGMNYIQTSAKTSKNCQVAFDFLCMTCLEKRNQRSLQENEYVAIKQNYSQKSRYC</sequence>
<dbReference type="AlphaFoldDB" id="A0A8S1WUE8"/>
<dbReference type="EMBL" id="CAJJDO010000101">
    <property type="protein sequence ID" value="CAD8192397.1"/>
    <property type="molecule type" value="Genomic_DNA"/>
</dbReference>
<reference evidence="2" key="1">
    <citation type="submission" date="2021-01" db="EMBL/GenBank/DDBJ databases">
        <authorList>
            <consortium name="Genoscope - CEA"/>
            <person name="William W."/>
        </authorList>
    </citation>
    <scope>NUCLEOTIDE SEQUENCE</scope>
</reference>
<dbReference type="InterPro" id="IPR001806">
    <property type="entry name" value="Small_GTPase"/>
</dbReference>
<dbReference type="OrthoDB" id="6585768at2759"/>
<dbReference type="GO" id="GO:0003924">
    <property type="term" value="F:GTPase activity"/>
    <property type="evidence" value="ECO:0007669"/>
    <property type="project" value="InterPro"/>
</dbReference>
<dbReference type="Proteomes" id="UP000689195">
    <property type="component" value="Unassembled WGS sequence"/>
</dbReference>
<dbReference type="PROSITE" id="PS51421">
    <property type="entry name" value="RAS"/>
    <property type="match status" value="1"/>
</dbReference>
<dbReference type="NCBIfam" id="TIGR00231">
    <property type="entry name" value="small_GTP"/>
    <property type="match status" value="1"/>
</dbReference>
<keyword evidence="1" id="KW-0547">Nucleotide-binding</keyword>
<dbReference type="SMART" id="SM00176">
    <property type="entry name" value="RAN"/>
    <property type="match status" value="1"/>
</dbReference>
<evidence type="ECO:0000256" key="1">
    <source>
        <dbReference type="ARBA" id="ARBA00022741"/>
    </source>
</evidence>
<dbReference type="GO" id="GO:0005525">
    <property type="term" value="F:GTP binding"/>
    <property type="evidence" value="ECO:0007669"/>
    <property type="project" value="InterPro"/>
</dbReference>
<comment type="caution">
    <text evidence="2">The sequence shown here is derived from an EMBL/GenBank/DDBJ whole genome shotgun (WGS) entry which is preliminary data.</text>
</comment>
<dbReference type="SMART" id="SM00173">
    <property type="entry name" value="RAS"/>
    <property type="match status" value="1"/>
</dbReference>
<evidence type="ECO:0000313" key="2">
    <source>
        <dbReference type="EMBL" id="CAD8192397.1"/>
    </source>
</evidence>
<gene>
    <name evidence="2" type="ORF">PPENT_87.1.T1010128</name>
</gene>
<dbReference type="FunFam" id="3.40.50.300:FF:001329">
    <property type="entry name" value="Small GTP-binding protein, putative"/>
    <property type="match status" value="1"/>
</dbReference>
<evidence type="ECO:0000313" key="3">
    <source>
        <dbReference type="Proteomes" id="UP000689195"/>
    </source>
</evidence>
<accession>A0A8S1WUE8</accession>